<dbReference type="Proteomes" id="UP001367508">
    <property type="component" value="Unassembled WGS sequence"/>
</dbReference>
<evidence type="ECO:0000313" key="3">
    <source>
        <dbReference type="Proteomes" id="UP001367508"/>
    </source>
</evidence>
<feature type="region of interest" description="Disordered" evidence="1">
    <location>
        <begin position="18"/>
        <end position="39"/>
    </location>
</feature>
<gene>
    <name evidence="2" type="ORF">VNO77_16009</name>
</gene>
<dbReference type="AlphaFoldDB" id="A0AAN9LZP7"/>
<protein>
    <submittedName>
        <fullName evidence="2">Uncharacterized protein</fullName>
    </submittedName>
</protein>
<organism evidence="2 3">
    <name type="scientific">Canavalia gladiata</name>
    <name type="common">Sword bean</name>
    <name type="synonym">Dolichos gladiatus</name>
    <dbReference type="NCBI Taxonomy" id="3824"/>
    <lineage>
        <taxon>Eukaryota</taxon>
        <taxon>Viridiplantae</taxon>
        <taxon>Streptophyta</taxon>
        <taxon>Embryophyta</taxon>
        <taxon>Tracheophyta</taxon>
        <taxon>Spermatophyta</taxon>
        <taxon>Magnoliopsida</taxon>
        <taxon>eudicotyledons</taxon>
        <taxon>Gunneridae</taxon>
        <taxon>Pentapetalae</taxon>
        <taxon>rosids</taxon>
        <taxon>fabids</taxon>
        <taxon>Fabales</taxon>
        <taxon>Fabaceae</taxon>
        <taxon>Papilionoideae</taxon>
        <taxon>50 kb inversion clade</taxon>
        <taxon>NPAAA clade</taxon>
        <taxon>indigoferoid/millettioid clade</taxon>
        <taxon>Phaseoleae</taxon>
        <taxon>Canavalia</taxon>
    </lineage>
</organism>
<proteinExistence type="predicted"/>
<dbReference type="EMBL" id="JAYMYQ010000003">
    <property type="protein sequence ID" value="KAK7345405.1"/>
    <property type="molecule type" value="Genomic_DNA"/>
</dbReference>
<accession>A0AAN9LZP7</accession>
<evidence type="ECO:0000313" key="2">
    <source>
        <dbReference type="EMBL" id="KAK7345405.1"/>
    </source>
</evidence>
<comment type="caution">
    <text evidence="2">The sequence shown here is derived from an EMBL/GenBank/DDBJ whole genome shotgun (WGS) entry which is preliminary data.</text>
</comment>
<evidence type="ECO:0000256" key="1">
    <source>
        <dbReference type="SAM" id="MobiDB-lite"/>
    </source>
</evidence>
<keyword evidence="3" id="KW-1185">Reference proteome</keyword>
<sequence>MATASNHSTKRIIVTTKHKFHKSSSSHQMQRISFHPSSTATRQSYYREYLPKQPWPCHSNSSGRSKSGKVIGVNLTSDSNTEEFEGILWGPSLPPRSSHG</sequence>
<feature type="compositionally biased region" description="Polar residues" evidence="1">
    <location>
        <begin position="28"/>
        <end position="39"/>
    </location>
</feature>
<reference evidence="2 3" key="1">
    <citation type="submission" date="2024-01" db="EMBL/GenBank/DDBJ databases">
        <title>The genomes of 5 underutilized Papilionoideae crops provide insights into root nodulation and disease resistanc.</title>
        <authorList>
            <person name="Jiang F."/>
        </authorList>
    </citation>
    <scope>NUCLEOTIDE SEQUENCE [LARGE SCALE GENOMIC DNA]</scope>
    <source>
        <strain evidence="2">LVBAO_FW01</strain>
        <tissue evidence="2">Leaves</tissue>
    </source>
</reference>
<name>A0AAN9LZP7_CANGL</name>